<evidence type="ECO:0000313" key="2">
    <source>
        <dbReference type="Proteomes" id="UP000751518"/>
    </source>
</evidence>
<evidence type="ECO:0000313" key="1">
    <source>
        <dbReference type="EMBL" id="MCA9392045.1"/>
    </source>
</evidence>
<dbReference type="AlphaFoldDB" id="A0A955LK75"/>
<dbReference type="Proteomes" id="UP000751518">
    <property type="component" value="Unassembled WGS sequence"/>
</dbReference>
<dbReference type="EMBL" id="JAGQKZ010000016">
    <property type="protein sequence ID" value="MCA9392045.1"/>
    <property type="molecule type" value="Genomic_DNA"/>
</dbReference>
<proteinExistence type="predicted"/>
<reference evidence="1" key="1">
    <citation type="submission" date="2020-04" db="EMBL/GenBank/DDBJ databases">
        <authorList>
            <person name="Zhang T."/>
        </authorList>
    </citation>
    <scope>NUCLEOTIDE SEQUENCE</scope>
    <source>
        <strain evidence="1">HKST-UBA03</strain>
    </source>
</reference>
<gene>
    <name evidence="1" type="ORF">KC614_02460</name>
</gene>
<name>A0A955LK75_UNCKA</name>
<protein>
    <submittedName>
        <fullName evidence="1">Uncharacterized protein</fullName>
    </submittedName>
</protein>
<comment type="caution">
    <text evidence="1">The sequence shown here is derived from an EMBL/GenBank/DDBJ whole genome shotgun (WGS) entry which is preliminary data.</text>
</comment>
<reference evidence="1" key="2">
    <citation type="journal article" date="2021" name="Microbiome">
        <title>Successional dynamics and alternative stable states in a saline activated sludge microbial community over 9 years.</title>
        <authorList>
            <person name="Wang Y."/>
            <person name="Ye J."/>
            <person name="Ju F."/>
            <person name="Liu L."/>
            <person name="Boyd J.A."/>
            <person name="Deng Y."/>
            <person name="Parks D.H."/>
            <person name="Jiang X."/>
            <person name="Yin X."/>
            <person name="Woodcroft B.J."/>
            <person name="Tyson G.W."/>
            <person name="Hugenholtz P."/>
            <person name="Polz M.F."/>
            <person name="Zhang T."/>
        </authorList>
    </citation>
    <scope>NUCLEOTIDE SEQUENCE</scope>
    <source>
        <strain evidence="1">HKST-UBA03</strain>
    </source>
</reference>
<sequence>MFGSNFIVKESTIQRIVDNAYSHVRSHGQRVDTSQGPIKALNSVTLILEDPSSADGRYPFWDKESEDWYLNTFVSPTAAPPESHDHDLIFPYTYAWRSRHHDDGWGYVVALTNILQALNYSDLPFERVDDLKQLLRETYHTLHPDVVLAVLSWLKRENMLLFLINSQIPQEILKASRNDVLGTLVKQLVNTPSSRKAITPSFYYNTTDRYGILEHTPAYQNYQIVIDFDQQGSPVGFESFHQHRSLDASGSIQLDFAHDINWAGLISQKLGIPVQKITIHTNQLFIDDGKSDSEEQPSNIKNLLLKATSGYSPKEFDVESYIGTEKYEKKLEYALSMFSHQSL</sequence>
<organism evidence="1 2">
    <name type="scientific">candidate division WWE3 bacterium</name>
    <dbReference type="NCBI Taxonomy" id="2053526"/>
    <lineage>
        <taxon>Bacteria</taxon>
        <taxon>Katanobacteria</taxon>
    </lineage>
</organism>
<accession>A0A955LK75</accession>